<dbReference type="Proteomes" id="UP000294958">
    <property type="component" value="Unassembled WGS sequence"/>
</dbReference>
<accession>A0A4R6YE51</accession>
<feature type="compositionally biased region" description="Low complexity" evidence="1">
    <location>
        <begin position="63"/>
        <end position="79"/>
    </location>
</feature>
<comment type="caution">
    <text evidence="2">The sequence shown here is derived from an EMBL/GenBank/DDBJ whole genome shotgun (WGS) entry which is preliminary data.</text>
</comment>
<name>A0A4R6YE51_9HYPH</name>
<feature type="region of interest" description="Disordered" evidence="1">
    <location>
        <begin position="30"/>
        <end position="96"/>
    </location>
</feature>
<gene>
    <name evidence="2" type="ORF">DES43_11595</name>
</gene>
<evidence type="ECO:0000313" key="3">
    <source>
        <dbReference type="Proteomes" id="UP000294958"/>
    </source>
</evidence>
<dbReference type="AlphaFoldDB" id="A0A4R6YE51"/>
<organism evidence="2 3">
    <name type="scientific">Aquamicrobium defluvii</name>
    <dbReference type="NCBI Taxonomy" id="69279"/>
    <lineage>
        <taxon>Bacteria</taxon>
        <taxon>Pseudomonadati</taxon>
        <taxon>Pseudomonadota</taxon>
        <taxon>Alphaproteobacteria</taxon>
        <taxon>Hyphomicrobiales</taxon>
        <taxon>Phyllobacteriaceae</taxon>
        <taxon>Aquamicrobium</taxon>
    </lineage>
</organism>
<evidence type="ECO:0000313" key="2">
    <source>
        <dbReference type="EMBL" id="TDR34325.1"/>
    </source>
</evidence>
<evidence type="ECO:0000256" key="1">
    <source>
        <dbReference type="SAM" id="MobiDB-lite"/>
    </source>
</evidence>
<proteinExistence type="predicted"/>
<dbReference type="EMBL" id="SNZF01000015">
    <property type="protein sequence ID" value="TDR34325.1"/>
    <property type="molecule type" value="Genomic_DNA"/>
</dbReference>
<reference evidence="2 3" key="1">
    <citation type="submission" date="2019-03" db="EMBL/GenBank/DDBJ databases">
        <title>Genomic Encyclopedia of Type Strains, Phase IV (KMG-IV): sequencing the most valuable type-strain genomes for metagenomic binning, comparative biology and taxonomic classification.</title>
        <authorList>
            <person name="Goeker M."/>
        </authorList>
    </citation>
    <scope>NUCLEOTIDE SEQUENCE [LARGE SCALE GENOMIC DNA]</scope>
    <source>
        <strain evidence="2 3">DSM 11603</strain>
    </source>
</reference>
<sequence>MASSFPSAPRATAMDVYNGLATQGVANDGSIVSRDQFGNTSVTNQYGVTTTTNPRGMQSTSRGVPSVPSAPSAPGIAGPLGNSGIQTQPSGGMFGIQPAKTETGNIARGVVGSMAGSAIGSAAGPIGSIIGAAIGRSIAQGRNPLDAITGNRSGMMSFNTPAFGKINAYAPQTGGAFGTFPGAPTGVKGALGGKQSNRDGKSMAGISPGAAAAIGKGVGGLY</sequence>
<feature type="compositionally biased region" description="Polar residues" evidence="1">
    <location>
        <begin position="36"/>
        <end position="62"/>
    </location>
</feature>
<protein>
    <submittedName>
        <fullName evidence="2">Uncharacterized protein</fullName>
    </submittedName>
</protein>
<keyword evidence="3" id="KW-1185">Reference proteome</keyword>